<dbReference type="SUPFAM" id="SSF51735">
    <property type="entry name" value="NAD(P)-binding Rossmann-fold domains"/>
    <property type="match status" value="1"/>
</dbReference>
<dbReference type="PANTHER" id="PTHR44196:SF2">
    <property type="entry name" value="SHORT-CHAIN DEHYDROGENASE-RELATED"/>
    <property type="match status" value="1"/>
</dbReference>
<comment type="caution">
    <text evidence="4">The sequence shown here is derived from an EMBL/GenBank/DDBJ whole genome shotgun (WGS) entry which is preliminary data.</text>
</comment>
<dbReference type="InterPro" id="IPR036291">
    <property type="entry name" value="NAD(P)-bd_dom_sf"/>
</dbReference>
<evidence type="ECO:0000256" key="3">
    <source>
        <dbReference type="RuleBase" id="RU000363"/>
    </source>
</evidence>
<dbReference type="PANTHER" id="PTHR44196">
    <property type="entry name" value="DEHYDROGENASE/REDUCTASE SDR FAMILY MEMBER 7B"/>
    <property type="match status" value="1"/>
</dbReference>
<dbReference type="CDD" id="cd05233">
    <property type="entry name" value="SDR_c"/>
    <property type="match status" value="1"/>
</dbReference>
<evidence type="ECO:0000313" key="4">
    <source>
        <dbReference type="EMBL" id="GGF16504.1"/>
    </source>
</evidence>
<gene>
    <name evidence="4" type="ORF">GCM10011383_29890</name>
</gene>
<reference evidence="5" key="1">
    <citation type="journal article" date="2019" name="Int. J. Syst. Evol. Microbiol.">
        <title>The Global Catalogue of Microorganisms (GCM) 10K type strain sequencing project: providing services to taxonomists for standard genome sequencing and annotation.</title>
        <authorList>
            <consortium name="The Broad Institute Genomics Platform"/>
            <consortium name="The Broad Institute Genome Sequencing Center for Infectious Disease"/>
            <person name="Wu L."/>
            <person name="Ma J."/>
        </authorList>
    </citation>
    <scope>NUCLEOTIDE SEQUENCE [LARGE SCALE GENOMIC DNA]</scope>
    <source>
        <strain evidence="5">CGMCC 1.15197</strain>
    </source>
</reference>
<comment type="similarity">
    <text evidence="1 3">Belongs to the short-chain dehydrogenases/reductases (SDR) family.</text>
</comment>
<evidence type="ECO:0000256" key="2">
    <source>
        <dbReference type="ARBA" id="ARBA00023002"/>
    </source>
</evidence>
<dbReference type="PRINTS" id="PR00081">
    <property type="entry name" value="GDHRDH"/>
</dbReference>
<dbReference type="PIRSF" id="PIRSF000126">
    <property type="entry name" value="11-beta-HSD1"/>
    <property type="match status" value="1"/>
</dbReference>
<evidence type="ECO:0000313" key="5">
    <source>
        <dbReference type="Proteomes" id="UP000632273"/>
    </source>
</evidence>
<organism evidence="4 5">
    <name type="scientific">Hymenobacter cavernae</name>
    <dbReference type="NCBI Taxonomy" id="2044852"/>
    <lineage>
        <taxon>Bacteria</taxon>
        <taxon>Pseudomonadati</taxon>
        <taxon>Bacteroidota</taxon>
        <taxon>Cytophagia</taxon>
        <taxon>Cytophagales</taxon>
        <taxon>Hymenobacteraceae</taxon>
        <taxon>Hymenobacter</taxon>
    </lineage>
</organism>
<keyword evidence="5" id="KW-1185">Reference proteome</keyword>
<proteinExistence type="inferred from homology"/>
<dbReference type="Pfam" id="PF00106">
    <property type="entry name" value="adh_short"/>
    <property type="match status" value="1"/>
</dbReference>
<dbReference type="EMBL" id="BMHT01000005">
    <property type="protein sequence ID" value="GGF16504.1"/>
    <property type="molecule type" value="Genomic_DNA"/>
</dbReference>
<keyword evidence="2" id="KW-0560">Oxidoreductase</keyword>
<dbReference type="PRINTS" id="PR00080">
    <property type="entry name" value="SDRFAMILY"/>
</dbReference>
<sequence length="266" mass="28309">MAHDPNFSVALVTGAASGIGQELAHLLAKDQYQLILVDQNPGGLQGFAEHLQSVHHITPTLITQDLGEPGAAQKVYDEVQSQGLQVDILINDAGFGVAGPFLEADLNRNVALINTNITALTELTYLFGRDMKQRGKGRILQLASLASFQPNPNLAVYAASKAYVLSFAEALTTELKDSGVTVTALCPGATETEFFETAGAADTKEGQSEKADPKDVAKDGYEALMKGEPRVISGVKNKIMATLGNVIPDSWLAALGEKQFEKAPQE</sequence>
<protein>
    <submittedName>
        <fullName evidence="4">Short-chain dehydrogenase</fullName>
    </submittedName>
</protein>
<dbReference type="RefSeq" id="WP_188814827.1">
    <property type="nucleotide sequence ID" value="NZ_BMHT01000005.1"/>
</dbReference>
<dbReference type="InterPro" id="IPR002347">
    <property type="entry name" value="SDR_fam"/>
</dbReference>
<accession>A0ABQ1UHH6</accession>
<dbReference type="Proteomes" id="UP000632273">
    <property type="component" value="Unassembled WGS sequence"/>
</dbReference>
<evidence type="ECO:0000256" key="1">
    <source>
        <dbReference type="ARBA" id="ARBA00006484"/>
    </source>
</evidence>
<name>A0ABQ1UHH6_9BACT</name>
<dbReference type="Gene3D" id="3.40.50.720">
    <property type="entry name" value="NAD(P)-binding Rossmann-like Domain"/>
    <property type="match status" value="1"/>
</dbReference>